<dbReference type="GO" id="GO:0004176">
    <property type="term" value="F:ATP-dependent peptidase activity"/>
    <property type="evidence" value="ECO:0007669"/>
    <property type="project" value="TreeGrafter"/>
</dbReference>
<feature type="compositionally biased region" description="Low complexity" evidence="6">
    <location>
        <begin position="83"/>
        <end position="96"/>
    </location>
</feature>
<dbReference type="SUPFAM" id="SSF52540">
    <property type="entry name" value="P-loop containing nucleoside triphosphate hydrolases"/>
    <property type="match status" value="1"/>
</dbReference>
<dbReference type="PROSITE" id="PS00674">
    <property type="entry name" value="AAA"/>
    <property type="match status" value="1"/>
</dbReference>
<dbReference type="Gene3D" id="3.40.50.300">
    <property type="entry name" value="P-loop containing nucleotide triphosphate hydrolases"/>
    <property type="match status" value="1"/>
</dbReference>
<keyword evidence="4" id="KW-0645">Protease</keyword>
<dbReference type="AlphaFoldDB" id="A0AAD2PWK9"/>
<evidence type="ECO:0000256" key="6">
    <source>
        <dbReference type="SAM" id="MobiDB-lite"/>
    </source>
</evidence>
<organism evidence="8 9">
    <name type="scientific">Cylindrotheca closterium</name>
    <dbReference type="NCBI Taxonomy" id="2856"/>
    <lineage>
        <taxon>Eukaryota</taxon>
        <taxon>Sar</taxon>
        <taxon>Stramenopiles</taxon>
        <taxon>Ochrophyta</taxon>
        <taxon>Bacillariophyta</taxon>
        <taxon>Bacillariophyceae</taxon>
        <taxon>Bacillariophycidae</taxon>
        <taxon>Bacillariales</taxon>
        <taxon>Bacillariaceae</taxon>
        <taxon>Cylindrotheca</taxon>
    </lineage>
</organism>
<evidence type="ECO:0000256" key="5">
    <source>
        <dbReference type="RuleBase" id="RU003651"/>
    </source>
</evidence>
<dbReference type="EMBL" id="CAKOGP040002091">
    <property type="protein sequence ID" value="CAJ1961453.1"/>
    <property type="molecule type" value="Genomic_DNA"/>
</dbReference>
<keyword evidence="5" id="KW-0067">ATP-binding</keyword>
<dbReference type="GO" id="GO:0016887">
    <property type="term" value="F:ATP hydrolysis activity"/>
    <property type="evidence" value="ECO:0007669"/>
    <property type="project" value="InterPro"/>
</dbReference>
<dbReference type="GO" id="GO:0030163">
    <property type="term" value="P:protein catabolic process"/>
    <property type="evidence" value="ECO:0007669"/>
    <property type="project" value="TreeGrafter"/>
</dbReference>
<dbReference type="Proteomes" id="UP001295423">
    <property type="component" value="Unassembled WGS sequence"/>
</dbReference>
<dbReference type="PANTHER" id="PTHR23076">
    <property type="entry name" value="METALLOPROTEASE M41 FTSH"/>
    <property type="match status" value="1"/>
</dbReference>
<dbReference type="GO" id="GO:0008237">
    <property type="term" value="F:metallopeptidase activity"/>
    <property type="evidence" value="ECO:0007669"/>
    <property type="project" value="UniProtKB-KW"/>
</dbReference>
<keyword evidence="3" id="KW-0862">Zinc</keyword>
<name>A0AAD2PWK9_9STRA</name>
<dbReference type="Pfam" id="PF00004">
    <property type="entry name" value="AAA"/>
    <property type="match status" value="1"/>
</dbReference>
<feature type="region of interest" description="Disordered" evidence="6">
    <location>
        <begin position="1"/>
        <end position="30"/>
    </location>
</feature>
<evidence type="ECO:0000256" key="2">
    <source>
        <dbReference type="ARBA" id="ARBA00022723"/>
    </source>
</evidence>
<comment type="caution">
    <text evidence="8">The sequence shown here is derived from an EMBL/GenBank/DDBJ whole genome shotgun (WGS) entry which is preliminary data.</text>
</comment>
<evidence type="ECO:0000259" key="7">
    <source>
        <dbReference type="SMART" id="SM00382"/>
    </source>
</evidence>
<dbReference type="Gene3D" id="1.10.8.60">
    <property type="match status" value="1"/>
</dbReference>
<dbReference type="Pfam" id="PF17862">
    <property type="entry name" value="AAA_lid_3"/>
    <property type="match status" value="1"/>
</dbReference>
<dbReference type="InterPro" id="IPR027417">
    <property type="entry name" value="P-loop_NTPase"/>
</dbReference>
<keyword evidence="4" id="KW-0378">Hydrolase</keyword>
<sequence>MAPKDYSTKGPQQQQLYLQHHHHRRSTPVSLDDEISLVSSGSNTLNDKHPRGWKLSLLIHLRKLMRGEDDTITTAEEGETDSDQSSQQPQHQQLASKWGSAAMTTVAVFLLYKFAKNRRLKQRLWPILLALFKKPDHQNAMQVSLSLLRSAAVQGIITKALIGTSEIVFQDSSSKKWKRSALPPNSPTLQSDLLELLSKNGCGDVSTMPPTVWSKLSGPLLTALPFVYLGLVYKIFKNLHGDDNSNANSKLLDNSKQTTRFTDIAGVDSIIGEVNDIVSYLKNPSYYLQLGAQPPRGVLLHGPPGSGKTLLAQALAGEGDCDAFITCSGSEFCEMYVGRGAARVRSVFAEARKTATQNHKETSSWFSWNPYQRRRIQSHGRSKNSNLRPPTAIIFIDELDALAKSRSGGNGTSNDERDQTLNQLLIEMDGFSSRQCGVTIIVIAATNRADVLDPAILRRFDRQIHVPYPNAVGRREILKIHARKIQCQRHAVNWDILAAQSSNFSGSDLRNVVNDAALLAVRDRSQSVQEKHLLQALQRARAMRGNLQTTGNGLIGNNGSLLWTFANSHDGPPSM</sequence>
<protein>
    <recommendedName>
        <fullName evidence="7">AAA+ ATPase domain-containing protein</fullName>
    </recommendedName>
</protein>
<evidence type="ECO:0000313" key="9">
    <source>
        <dbReference type="Proteomes" id="UP001295423"/>
    </source>
</evidence>
<feature type="region of interest" description="Disordered" evidence="6">
    <location>
        <begin position="75"/>
        <end position="96"/>
    </location>
</feature>
<accession>A0AAD2PWK9</accession>
<dbReference type="InterPro" id="IPR041569">
    <property type="entry name" value="AAA_lid_3"/>
</dbReference>
<evidence type="ECO:0000313" key="8">
    <source>
        <dbReference type="EMBL" id="CAJ1961453.1"/>
    </source>
</evidence>
<dbReference type="InterPro" id="IPR003593">
    <property type="entry name" value="AAA+_ATPase"/>
</dbReference>
<dbReference type="InterPro" id="IPR003959">
    <property type="entry name" value="ATPase_AAA_core"/>
</dbReference>
<evidence type="ECO:0000256" key="4">
    <source>
        <dbReference type="ARBA" id="ARBA00023049"/>
    </source>
</evidence>
<evidence type="ECO:0000256" key="3">
    <source>
        <dbReference type="ARBA" id="ARBA00022833"/>
    </source>
</evidence>
<gene>
    <name evidence="8" type="ORF">CYCCA115_LOCUS19204</name>
</gene>
<keyword evidence="4" id="KW-0482">Metalloprotease</keyword>
<dbReference type="SMART" id="SM00382">
    <property type="entry name" value="AAA"/>
    <property type="match status" value="1"/>
</dbReference>
<evidence type="ECO:0000256" key="1">
    <source>
        <dbReference type="ARBA" id="ARBA00001947"/>
    </source>
</evidence>
<comment type="similarity">
    <text evidence="5">Belongs to the AAA ATPase family.</text>
</comment>
<proteinExistence type="inferred from homology"/>
<dbReference type="GO" id="GO:0005524">
    <property type="term" value="F:ATP binding"/>
    <property type="evidence" value="ECO:0007669"/>
    <property type="project" value="UniProtKB-KW"/>
</dbReference>
<keyword evidence="2" id="KW-0479">Metal-binding</keyword>
<dbReference type="InterPro" id="IPR003960">
    <property type="entry name" value="ATPase_AAA_CS"/>
</dbReference>
<comment type="cofactor">
    <cofactor evidence="1">
        <name>Zn(2+)</name>
        <dbReference type="ChEBI" id="CHEBI:29105"/>
    </cofactor>
</comment>
<dbReference type="GO" id="GO:0046872">
    <property type="term" value="F:metal ion binding"/>
    <property type="evidence" value="ECO:0007669"/>
    <property type="project" value="UniProtKB-KW"/>
</dbReference>
<keyword evidence="5" id="KW-0547">Nucleotide-binding</keyword>
<reference evidence="8" key="1">
    <citation type="submission" date="2023-08" db="EMBL/GenBank/DDBJ databases">
        <authorList>
            <person name="Audoor S."/>
            <person name="Bilcke G."/>
        </authorList>
    </citation>
    <scope>NUCLEOTIDE SEQUENCE</scope>
</reference>
<dbReference type="PANTHER" id="PTHR23076:SF97">
    <property type="entry name" value="ATP-DEPENDENT ZINC METALLOPROTEASE YME1L1"/>
    <property type="match status" value="1"/>
</dbReference>
<feature type="domain" description="AAA+ ATPase" evidence="7">
    <location>
        <begin position="294"/>
        <end position="470"/>
    </location>
</feature>
<dbReference type="GO" id="GO:0006508">
    <property type="term" value="P:proteolysis"/>
    <property type="evidence" value="ECO:0007669"/>
    <property type="project" value="TreeGrafter"/>
</dbReference>
<dbReference type="GO" id="GO:0005886">
    <property type="term" value="C:plasma membrane"/>
    <property type="evidence" value="ECO:0007669"/>
    <property type="project" value="TreeGrafter"/>
</dbReference>
<keyword evidence="9" id="KW-1185">Reference proteome</keyword>